<accession>A0A2A2JC78</accession>
<feature type="signal peptide" evidence="2">
    <location>
        <begin position="1"/>
        <end position="30"/>
    </location>
</feature>
<feature type="compositionally biased region" description="Basic and acidic residues" evidence="1">
    <location>
        <begin position="116"/>
        <end position="125"/>
    </location>
</feature>
<evidence type="ECO:0000313" key="4">
    <source>
        <dbReference type="Proteomes" id="UP000218231"/>
    </source>
</evidence>
<gene>
    <name evidence="3" type="ORF">WR25_03511</name>
</gene>
<dbReference type="OrthoDB" id="5871074at2759"/>
<comment type="caution">
    <text evidence="3">The sequence shown here is derived from an EMBL/GenBank/DDBJ whole genome shotgun (WGS) entry which is preliminary data.</text>
</comment>
<dbReference type="EMBL" id="LIAE01010527">
    <property type="protein sequence ID" value="PAV59378.1"/>
    <property type="molecule type" value="Genomic_DNA"/>
</dbReference>
<dbReference type="Proteomes" id="UP000218231">
    <property type="component" value="Unassembled WGS sequence"/>
</dbReference>
<feature type="region of interest" description="Disordered" evidence="1">
    <location>
        <begin position="380"/>
        <end position="414"/>
    </location>
</feature>
<keyword evidence="4" id="KW-1185">Reference proteome</keyword>
<proteinExistence type="predicted"/>
<feature type="region of interest" description="Disordered" evidence="1">
    <location>
        <begin position="331"/>
        <end position="358"/>
    </location>
</feature>
<organism evidence="3 4">
    <name type="scientific">Diploscapter pachys</name>
    <dbReference type="NCBI Taxonomy" id="2018661"/>
    <lineage>
        <taxon>Eukaryota</taxon>
        <taxon>Metazoa</taxon>
        <taxon>Ecdysozoa</taxon>
        <taxon>Nematoda</taxon>
        <taxon>Chromadorea</taxon>
        <taxon>Rhabditida</taxon>
        <taxon>Rhabditina</taxon>
        <taxon>Rhabditomorpha</taxon>
        <taxon>Rhabditoidea</taxon>
        <taxon>Rhabditidae</taxon>
        <taxon>Diploscapter</taxon>
    </lineage>
</organism>
<feature type="chain" id="PRO_5013399168" description="Apple domain-containing protein" evidence="2">
    <location>
        <begin position="31"/>
        <end position="430"/>
    </location>
</feature>
<feature type="region of interest" description="Disordered" evidence="1">
    <location>
        <begin position="199"/>
        <end position="219"/>
    </location>
</feature>
<feature type="region of interest" description="Disordered" evidence="1">
    <location>
        <begin position="107"/>
        <end position="140"/>
    </location>
</feature>
<dbReference type="AlphaFoldDB" id="A0A2A2JC78"/>
<feature type="compositionally biased region" description="Low complexity" evidence="1">
    <location>
        <begin position="207"/>
        <end position="217"/>
    </location>
</feature>
<evidence type="ECO:0000256" key="2">
    <source>
        <dbReference type="SAM" id="SignalP"/>
    </source>
</evidence>
<evidence type="ECO:0000256" key="1">
    <source>
        <dbReference type="SAM" id="MobiDB-lite"/>
    </source>
</evidence>
<evidence type="ECO:0000313" key="3">
    <source>
        <dbReference type="EMBL" id="PAV59378.1"/>
    </source>
</evidence>
<name>A0A2A2JC78_9BILA</name>
<sequence>MTGFDSLIIERIFEGMRLLFLLLILRYSTCQDDSDTKNKRAISGSDTASTSGDQKFKIYVGTIDGVRREIFNEVDGGQNSVGPDSGDRTFDPFSAYDDNNIVAAENEKSLFVPKPYRPESKKPETKPPTTPPPPPTTIRTIPFIQTTRAPVFRPQRPIQPIQPQRPFIPQQTFTRQPLPSPFFPQQTAAPFVPVTQAPPQLRPQPRPAIARPSSPVSQPRLPFANTNNLRNGQCHASIFYISTPISGPTRLTFTHFAIAVTVDQCARTCHEFNCAIAHYNPINGHCEFNPSTAFAIRNGQCPAWPSLHYRNNVVASEPVRIFCVTCQRPRRRPGRAGRRRSKSNRHARSKKPSSAHPIIHGVLVKQPVAVALSLSQNRYSSADEDGVDEPQREIPVSIVDAEQDDNSSEMSSREFAKIRVSQIFRTSKDQ</sequence>
<feature type="compositionally biased region" description="Pro residues" evidence="1">
    <location>
        <begin position="126"/>
        <end position="136"/>
    </location>
</feature>
<keyword evidence="2" id="KW-0732">Signal</keyword>
<protein>
    <recommendedName>
        <fullName evidence="5">Apple domain-containing protein</fullName>
    </recommendedName>
</protein>
<reference evidence="3 4" key="1">
    <citation type="journal article" date="2017" name="Curr. Biol.">
        <title>Genome architecture and evolution of a unichromosomal asexual nematode.</title>
        <authorList>
            <person name="Fradin H."/>
            <person name="Zegar C."/>
            <person name="Gutwein M."/>
            <person name="Lucas J."/>
            <person name="Kovtun M."/>
            <person name="Corcoran D."/>
            <person name="Baugh L.R."/>
            <person name="Kiontke K."/>
            <person name="Gunsalus K."/>
            <person name="Fitch D.H."/>
            <person name="Piano F."/>
        </authorList>
    </citation>
    <scope>NUCLEOTIDE SEQUENCE [LARGE SCALE GENOMIC DNA]</scope>
    <source>
        <strain evidence="3">PF1309</strain>
    </source>
</reference>
<evidence type="ECO:0008006" key="5">
    <source>
        <dbReference type="Google" id="ProtNLM"/>
    </source>
</evidence>
<feature type="compositionally biased region" description="Basic residues" evidence="1">
    <location>
        <begin position="331"/>
        <end position="353"/>
    </location>
</feature>